<comment type="similarity">
    <text evidence="3">Belongs to the glutaminyl-peptide cyclotransferase family.</text>
</comment>
<keyword evidence="7" id="KW-0808">Transferase</keyword>
<evidence type="ECO:0000256" key="11">
    <source>
        <dbReference type="ARBA" id="ARBA00023315"/>
    </source>
</evidence>
<evidence type="ECO:0000256" key="7">
    <source>
        <dbReference type="ARBA" id="ARBA00022679"/>
    </source>
</evidence>
<evidence type="ECO:0000259" key="12">
    <source>
        <dbReference type="Pfam" id="PF04389"/>
    </source>
</evidence>
<gene>
    <name evidence="13" type="ORF">PoB_005387900</name>
</gene>
<dbReference type="PANTHER" id="PTHR12283">
    <property type="entry name" value="GLUTAMINYL-PEPTIDE CYCLOTRANSFERASE"/>
    <property type="match status" value="1"/>
</dbReference>
<dbReference type="CDD" id="cd03880">
    <property type="entry name" value="M28_QC_like"/>
    <property type="match status" value="1"/>
</dbReference>
<keyword evidence="11" id="KW-0012">Acyltransferase</keyword>
<dbReference type="AlphaFoldDB" id="A0AAV4C9L6"/>
<evidence type="ECO:0000256" key="2">
    <source>
        <dbReference type="ARBA" id="ARBA00004613"/>
    </source>
</evidence>
<dbReference type="GO" id="GO:0008270">
    <property type="term" value="F:zinc ion binding"/>
    <property type="evidence" value="ECO:0007669"/>
    <property type="project" value="TreeGrafter"/>
</dbReference>
<keyword evidence="9" id="KW-0862">Zinc</keyword>
<dbReference type="Proteomes" id="UP000735302">
    <property type="component" value="Unassembled WGS sequence"/>
</dbReference>
<dbReference type="InterPro" id="IPR040234">
    <property type="entry name" value="QC/QCL"/>
</dbReference>
<dbReference type="PANTHER" id="PTHR12283:SF6">
    <property type="entry name" value="GLUTAMINYL-PEPTIDE CYCLOTRANSFERASE-RELATED"/>
    <property type="match status" value="1"/>
</dbReference>
<evidence type="ECO:0000256" key="5">
    <source>
        <dbReference type="ARBA" id="ARBA00016861"/>
    </source>
</evidence>
<feature type="domain" description="Peptidase M28" evidence="12">
    <location>
        <begin position="31"/>
        <end position="258"/>
    </location>
</feature>
<proteinExistence type="inferred from homology"/>
<comment type="catalytic activity">
    <reaction evidence="1">
        <text>N-terminal L-glutaminyl-[peptide] = N-terminal 5-oxo-L-prolyl-[peptide] + NH4(+)</text>
        <dbReference type="Rhea" id="RHEA:23652"/>
        <dbReference type="Rhea" id="RHEA-COMP:11736"/>
        <dbReference type="Rhea" id="RHEA-COMP:11846"/>
        <dbReference type="ChEBI" id="CHEBI:28938"/>
        <dbReference type="ChEBI" id="CHEBI:64722"/>
        <dbReference type="ChEBI" id="CHEBI:87215"/>
        <dbReference type="EC" id="2.3.2.5"/>
    </reaction>
</comment>
<organism evidence="13 14">
    <name type="scientific">Plakobranchus ocellatus</name>
    <dbReference type="NCBI Taxonomy" id="259542"/>
    <lineage>
        <taxon>Eukaryota</taxon>
        <taxon>Metazoa</taxon>
        <taxon>Spiralia</taxon>
        <taxon>Lophotrochozoa</taxon>
        <taxon>Mollusca</taxon>
        <taxon>Gastropoda</taxon>
        <taxon>Heterobranchia</taxon>
        <taxon>Euthyneura</taxon>
        <taxon>Panpulmonata</taxon>
        <taxon>Sacoglossa</taxon>
        <taxon>Placobranchoidea</taxon>
        <taxon>Plakobranchidae</taxon>
        <taxon>Plakobranchus</taxon>
    </lineage>
</organism>
<accession>A0AAV4C9L6</accession>
<protein>
    <recommendedName>
        <fullName evidence="5">Glutaminyl-peptide cyclotransferase</fullName>
        <ecNumber evidence="4">2.3.2.5</ecNumber>
    </recommendedName>
</protein>
<dbReference type="FunFam" id="3.40.630.10:FF:000029">
    <property type="entry name" value="Glutaminyl-peptide cyclotransferase"/>
    <property type="match status" value="1"/>
</dbReference>
<evidence type="ECO:0000313" key="13">
    <source>
        <dbReference type="EMBL" id="GFO27374.1"/>
    </source>
</evidence>
<keyword evidence="6" id="KW-0964">Secreted</keyword>
<evidence type="ECO:0000256" key="6">
    <source>
        <dbReference type="ARBA" id="ARBA00022525"/>
    </source>
</evidence>
<dbReference type="EMBL" id="BLXT01005922">
    <property type="protein sequence ID" value="GFO27374.1"/>
    <property type="molecule type" value="Genomic_DNA"/>
</dbReference>
<name>A0AAV4C9L6_9GAST</name>
<dbReference type="GO" id="GO:0005576">
    <property type="term" value="C:extracellular region"/>
    <property type="evidence" value="ECO:0007669"/>
    <property type="project" value="UniProtKB-SubCell"/>
</dbReference>
<evidence type="ECO:0000256" key="4">
    <source>
        <dbReference type="ARBA" id="ARBA00012012"/>
    </source>
</evidence>
<dbReference type="InterPro" id="IPR037457">
    <property type="entry name" value="M28_QC"/>
</dbReference>
<evidence type="ECO:0000313" key="14">
    <source>
        <dbReference type="Proteomes" id="UP000735302"/>
    </source>
</evidence>
<keyword evidence="8" id="KW-0479">Metal-binding</keyword>
<sequence>FIKQEMASLGWAVEEDAFDDSTPYGVKTFSNVIATFNPTVAKRIVVACHYDSKLFPDYSPFVGATDSALPCAVMLDSARRLQQMAVDAQTNQLNDFSLQYIFFDGEEALVRWSSQDSLYGSRHLAQRWASSPDVNDPAARNNLQNIELFVLLDLIGTSDTRIVNHFHNTASYFNTLASMEQCLQESGLLTSTLRGTIFQRYARYSPVQDDHIPFLQRGVPILHLISTPFPSVWHTSQDDLQHLDPDTVDDFTRIFRLFMATLLIGL</sequence>
<comment type="caution">
    <text evidence="13">The sequence shown here is derived from an EMBL/GenBank/DDBJ whole genome shotgun (WGS) entry which is preliminary data.</text>
</comment>
<evidence type="ECO:0000256" key="3">
    <source>
        <dbReference type="ARBA" id="ARBA00006014"/>
    </source>
</evidence>
<dbReference type="EC" id="2.3.2.5" evidence="4"/>
<dbReference type="GO" id="GO:0016603">
    <property type="term" value="F:glutaminyl-peptide cyclotransferase activity"/>
    <property type="evidence" value="ECO:0007669"/>
    <property type="project" value="UniProtKB-EC"/>
</dbReference>
<comment type="subcellular location">
    <subcellularLocation>
        <location evidence="2">Secreted</location>
    </subcellularLocation>
</comment>
<evidence type="ECO:0000256" key="8">
    <source>
        <dbReference type="ARBA" id="ARBA00022723"/>
    </source>
</evidence>
<dbReference type="Gene3D" id="3.40.630.10">
    <property type="entry name" value="Zn peptidases"/>
    <property type="match status" value="1"/>
</dbReference>
<feature type="non-terminal residue" evidence="13">
    <location>
        <position position="1"/>
    </location>
</feature>
<dbReference type="Pfam" id="PF04389">
    <property type="entry name" value="Peptidase_M28"/>
    <property type="match status" value="1"/>
</dbReference>
<evidence type="ECO:0000256" key="9">
    <source>
        <dbReference type="ARBA" id="ARBA00022833"/>
    </source>
</evidence>
<keyword evidence="14" id="KW-1185">Reference proteome</keyword>
<dbReference type="InterPro" id="IPR007484">
    <property type="entry name" value="Peptidase_M28"/>
</dbReference>
<keyword evidence="10" id="KW-1015">Disulfide bond</keyword>
<evidence type="ECO:0000256" key="1">
    <source>
        <dbReference type="ARBA" id="ARBA00000001"/>
    </source>
</evidence>
<dbReference type="SUPFAM" id="SSF53187">
    <property type="entry name" value="Zn-dependent exopeptidases"/>
    <property type="match status" value="1"/>
</dbReference>
<reference evidence="13 14" key="1">
    <citation type="journal article" date="2021" name="Elife">
        <title>Chloroplast acquisition without the gene transfer in kleptoplastic sea slugs, Plakobranchus ocellatus.</title>
        <authorList>
            <person name="Maeda T."/>
            <person name="Takahashi S."/>
            <person name="Yoshida T."/>
            <person name="Shimamura S."/>
            <person name="Takaki Y."/>
            <person name="Nagai Y."/>
            <person name="Toyoda A."/>
            <person name="Suzuki Y."/>
            <person name="Arimoto A."/>
            <person name="Ishii H."/>
            <person name="Satoh N."/>
            <person name="Nishiyama T."/>
            <person name="Hasebe M."/>
            <person name="Maruyama T."/>
            <person name="Minagawa J."/>
            <person name="Obokata J."/>
            <person name="Shigenobu S."/>
        </authorList>
    </citation>
    <scope>NUCLEOTIDE SEQUENCE [LARGE SCALE GENOMIC DNA]</scope>
</reference>
<evidence type="ECO:0000256" key="10">
    <source>
        <dbReference type="ARBA" id="ARBA00023157"/>
    </source>
</evidence>